<evidence type="ECO:0000313" key="9">
    <source>
        <dbReference type="Proteomes" id="UP000830781"/>
    </source>
</evidence>
<dbReference type="EC" id="1.3.99.-" evidence="8"/>
<dbReference type="Pfam" id="PF02771">
    <property type="entry name" value="Acyl-CoA_dh_N"/>
    <property type="match status" value="1"/>
</dbReference>
<dbReference type="PANTHER" id="PTHR43884">
    <property type="entry name" value="ACYL-COA DEHYDROGENASE"/>
    <property type="match status" value="1"/>
</dbReference>
<keyword evidence="8" id="KW-0614">Plasmid</keyword>
<protein>
    <submittedName>
        <fullName evidence="8">Acyl-CoA dehydrogenase</fullName>
        <ecNumber evidence="8">1.3.99.-</ecNumber>
    </submittedName>
</protein>
<gene>
    <name evidence="8" type="primary">mmgC_6</name>
    <name evidence="8" type="ORF">DSM110277_03152</name>
</gene>
<keyword evidence="4" id="KW-0274">FAD</keyword>
<accession>A0AAX3AER4</accession>
<keyword evidence="5 8" id="KW-0560">Oxidoreductase</keyword>
<keyword evidence="3" id="KW-0285">Flavoprotein</keyword>
<dbReference type="RefSeq" id="WP_254693862.1">
    <property type="nucleotide sequence ID" value="NZ_CP170344.1"/>
</dbReference>
<dbReference type="Gene3D" id="1.10.540.10">
    <property type="entry name" value="Acyl-CoA dehydrogenase/oxidase, N-terminal domain"/>
    <property type="match status" value="1"/>
</dbReference>
<dbReference type="Proteomes" id="UP000830781">
    <property type="component" value="Plasmid pDSM110277_a"/>
</dbReference>
<feature type="domain" description="Acyl-CoA dehydrogenase/oxidase N-terminal" evidence="7">
    <location>
        <begin position="12"/>
        <end position="101"/>
    </location>
</feature>
<evidence type="ECO:0000256" key="3">
    <source>
        <dbReference type="ARBA" id="ARBA00022630"/>
    </source>
</evidence>
<dbReference type="InterPro" id="IPR013786">
    <property type="entry name" value="AcylCoA_DH/ox_N"/>
</dbReference>
<evidence type="ECO:0000259" key="7">
    <source>
        <dbReference type="Pfam" id="PF02771"/>
    </source>
</evidence>
<comment type="similarity">
    <text evidence="2">Belongs to the acyl-CoA dehydrogenase family.</text>
</comment>
<evidence type="ECO:0000256" key="5">
    <source>
        <dbReference type="ARBA" id="ARBA00023002"/>
    </source>
</evidence>
<organism evidence="8 9">
    <name type="scientific">Sulfitobacter pontiacus</name>
    <dbReference type="NCBI Taxonomy" id="60137"/>
    <lineage>
        <taxon>Bacteria</taxon>
        <taxon>Pseudomonadati</taxon>
        <taxon>Pseudomonadota</taxon>
        <taxon>Alphaproteobacteria</taxon>
        <taxon>Rhodobacterales</taxon>
        <taxon>Roseobacteraceae</taxon>
        <taxon>Sulfitobacter</taxon>
    </lineage>
</organism>
<dbReference type="InterPro" id="IPR009100">
    <property type="entry name" value="AcylCoA_DH/oxidase_NM_dom_sf"/>
</dbReference>
<name>A0AAX3AER4_9RHOB</name>
<dbReference type="Gene3D" id="1.20.140.10">
    <property type="entry name" value="Butyryl-CoA Dehydrogenase, subunit A, domain 3"/>
    <property type="match status" value="1"/>
</dbReference>
<evidence type="ECO:0000259" key="6">
    <source>
        <dbReference type="Pfam" id="PF00441"/>
    </source>
</evidence>
<dbReference type="PANTHER" id="PTHR43884:SF20">
    <property type="entry name" value="ACYL-COA DEHYDROGENASE FADE28"/>
    <property type="match status" value="1"/>
</dbReference>
<dbReference type="AlphaFoldDB" id="A0AAX3AER4"/>
<dbReference type="InterPro" id="IPR046373">
    <property type="entry name" value="Acyl-CoA_Oxase/DH_mid-dom_sf"/>
</dbReference>
<proteinExistence type="inferred from homology"/>
<geneLocation type="plasmid" evidence="8 9">
    <name>pDSM110277_a</name>
</geneLocation>
<dbReference type="Gene3D" id="2.40.110.10">
    <property type="entry name" value="Butyryl-CoA Dehydrogenase, subunit A, domain 2"/>
    <property type="match status" value="1"/>
</dbReference>
<comment type="cofactor">
    <cofactor evidence="1">
        <name>FAD</name>
        <dbReference type="ChEBI" id="CHEBI:57692"/>
    </cofactor>
</comment>
<dbReference type="GO" id="GO:0050660">
    <property type="term" value="F:flavin adenine dinucleotide binding"/>
    <property type="evidence" value="ECO:0007669"/>
    <property type="project" value="InterPro"/>
</dbReference>
<sequence length="374" mass="39416">MTQTDMQPSDQQDLRMLRESARTLFERAGGSGRSRKLRDAGGGWDAGMIREMAEAGIFGVTVPEENGGLGMGLAAGGVIAEEVGRVIAPEPVVVTVGLSLGLLRRLCPDHAMMEQLVEGATVLAVAWQERGPNGGPAEPSCRYADGKLTGSKGWVAGAGGARGFLVVAEGDAGPVLVLAEAGADGLSVEERRQADGSAMGELSFSGTPAGELASGGAVRAALAEAVNDATALAAAELVGLSERAFEITLDYIKTREQFDKPIGSFQVIQHRAVDLNVMCEVAQSGVREALGLMDRETDPKARARLASRAKARAVTAAKKITRDAIQLHGAVGYTDEFEIALYLNRALVLSAWLGDDAYHRRLWFEAREEEGAAQ</sequence>
<dbReference type="SUPFAM" id="SSF56645">
    <property type="entry name" value="Acyl-CoA dehydrogenase NM domain-like"/>
    <property type="match status" value="1"/>
</dbReference>
<dbReference type="InterPro" id="IPR009075">
    <property type="entry name" value="AcylCo_DH/oxidase_C"/>
</dbReference>
<feature type="domain" description="Acyl-CoA dehydrogenase/oxidase C-terminal" evidence="6">
    <location>
        <begin position="226"/>
        <end position="362"/>
    </location>
</feature>
<evidence type="ECO:0000256" key="4">
    <source>
        <dbReference type="ARBA" id="ARBA00022827"/>
    </source>
</evidence>
<dbReference type="InterPro" id="IPR037069">
    <property type="entry name" value="AcylCoA_DH/ox_N_sf"/>
</dbReference>
<dbReference type="InterPro" id="IPR036250">
    <property type="entry name" value="AcylCo_DH-like_C"/>
</dbReference>
<evidence type="ECO:0000256" key="2">
    <source>
        <dbReference type="ARBA" id="ARBA00009347"/>
    </source>
</evidence>
<dbReference type="EMBL" id="CP084960">
    <property type="protein sequence ID" value="UOA24705.1"/>
    <property type="molecule type" value="Genomic_DNA"/>
</dbReference>
<reference evidence="9" key="1">
    <citation type="journal article" date="2022" name="Microorganisms">
        <title>Beyond the ABCs#Discovery of Three New Plasmid Types in Rhodobacterales (RepQ, RepY, RepW).</title>
        <authorList>
            <person name="Freese H.M."/>
            <person name="Ringel V."/>
            <person name="Overmann J."/>
            <person name="Petersen J."/>
        </authorList>
    </citation>
    <scope>NUCLEOTIDE SEQUENCE [LARGE SCALE GENOMIC DNA]</scope>
    <source>
        <strain evidence="9">DSM 110277</strain>
        <plasmid evidence="9">pDSM110277_a</plasmid>
    </source>
</reference>
<dbReference type="SUPFAM" id="SSF47203">
    <property type="entry name" value="Acyl-CoA dehydrogenase C-terminal domain-like"/>
    <property type="match status" value="1"/>
</dbReference>
<keyword evidence="9" id="KW-1185">Reference proteome</keyword>
<dbReference type="CDD" id="cd00567">
    <property type="entry name" value="ACAD"/>
    <property type="match status" value="1"/>
</dbReference>
<evidence type="ECO:0000256" key="1">
    <source>
        <dbReference type="ARBA" id="ARBA00001974"/>
    </source>
</evidence>
<dbReference type="Pfam" id="PF00441">
    <property type="entry name" value="Acyl-CoA_dh_1"/>
    <property type="match status" value="1"/>
</dbReference>
<evidence type="ECO:0000313" key="8">
    <source>
        <dbReference type="EMBL" id="UOA24705.1"/>
    </source>
</evidence>
<dbReference type="GO" id="GO:0003995">
    <property type="term" value="F:acyl-CoA dehydrogenase activity"/>
    <property type="evidence" value="ECO:0007669"/>
    <property type="project" value="TreeGrafter"/>
</dbReference>